<evidence type="ECO:0000313" key="8">
    <source>
        <dbReference type="EMBL" id="LAB70155.1"/>
    </source>
</evidence>
<sequence>MEDVYSDLLKIPVPKVQMQKIFADRYRNKVIVAPMVRICTLPFRLLALDYGADLVYSEETIDWKIMRAEERHNDALGTIDFVDMTEGTVFLRTCKRERGRLIVQIGTSDAARALQVAKRLEPYVAGIDVNMGCPKEFSIKGGMGAALLTQPRKIHEILSTLVNGLQVPVTCKIRILPDLADTLTLCRIIERSGVAAIAVHGRKKDERPQHPNNESVIAEIARVINIPVIANGGSKDIIDHKDIKLFGEKSQTCSVMIARAAMWNCSILRREGKLPIDDVIRAYLRHCIRYDNPFTYTKYAVQNMLRDLQESPRGKAFLETQTLLEIAKIWDLSEEYYAALKLQHQNAPIGCPADQRRWSYQSRDEIMSIIQTTERTGATTNISMPMQFVRGNFCDADLPKMVVNRHITKNKLKDPVFGAQVHDRYFNGYMVIDGIRYETSCIQKSRRYAEQAAALVYLHANKLVEASYGFVATDGSRKYQHLAKDVEKTPRFERQLQQANRLHMGRNRRRQENREKNNSREESSSVLSPSNENVNSVLLVENDCNKESTILGSSTAVCSGDASCASDVVKRDLSQRSPDRETGKSKIFIRSCDEENVVASETSPSKLDHNTKLFLPR</sequence>
<reference evidence="8" key="2">
    <citation type="journal article" date="2018" name="Biosci. Biotechnol. Biochem.">
        <title>Polysaccharide hydrolase of the hadal zone amphipods Hirondellea gigas.</title>
        <authorList>
            <person name="Kobayashi H."/>
            <person name="Nagahama T."/>
            <person name="Arai W."/>
            <person name="Sasagawa Y."/>
            <person name="Umeda M."/>
            <person name="Hayashi T."/>
            <person name="Nikaido I."/>
            <person name="Watanabe H."/>
            <person name="Oguri K."/>
            <person name="Kitazato H."/>
            <person name="Fujioka K."/>
            <person name="Kido Y."/>
            <person name="Takami H."/>
        </authorList>
    </citation>
    <scope>NUCLEOTIDE SEQUENCE</scope>
    <source>
        <tissue evidence="8">Whole body</tissue>
    </source>
</reference>
<evidence type="ECO:0000313" key="9">
    <source>
        <dbReference type="EMBL" id="LAC24252.1"/>
    </source>
</evidence>
<organism evidence="8">
    <name type="scientific">Hirondellea gigas</name>
    <dbReference type="NCBI Taxonomy" id="1518452"/>
    <lineage>
        <taxon>Eukaryota</taxon>
        <taxon>Metazoa</taxon>
        <taxon>Ecdysozoa</taxon>
        <taxon>Arthropoda</taxon>
        <taxon>Crustacea</taxon>
        <taxon>Multicrustacea</taxon>
        <taxon>Malacostraca</taxon>
        <taxon>Eumalacostraca</taxon>
        <taxon>Peracarida</taxon>
        <taxon>Amphipoda</taxon>
        <taxon>Amphilochidea</taxon>
        <taxon>Lysianassida</taxon>
        <taxon>Lysianassidira</taxon>
        <taxon>Lysianassoidea</taxon>
        <taxon>Lysianassidae</taxon>
        <taxon>Hirondellea</taxon>
    </lineage>
</organism>
<keyword evidence="3" id="KW-0288">FMN</keyword>
<dbReference type="GO" id="GO:0017150">
    <property type="term" value="F:tRNA dihydrouridine synthase activity"/>
    <property type="evidence" value="ECO:0007669"/>
    <property type="project" value="InterPro"/>
</dbReference>
<evidence type="ECO:0000256" key="3">
    <source>
        <dbReference type="ARBA" id="ARBA00022643"/>
    </source>
</evidence>
<dbReference type="PANTHER" id="PTHR45936">
    <property type="entry name" value="TRNA-DIHYDROURIDINE(20) SYNTHASE [NAD(P)+]-LIKE"/>
    <property type="match status" value="1"/>
</dbReference>
<proteinExistence type="evidence at transcript level"/>
<comment type="cofactor">
    <cofactor evidence="1">
        <name>FMN</name>
        <dbReference type="ChEBI" id="CHEBI:58210"/>
    </cofactor>
</comment>
<dbReference type="SUPFAM" id="SSF51395">
    <property type="entry name" value="FMN-linked oxidoreductases"/>
    <property type="match status" value="1"/>
</dbReference>
<dbReference type="InterPro" id="IPR052582">
    <property type="entry name" value="tRNA-DUS-like"/>
</dbReference>
<evidence type="ECO:0000256" key="4">
    <source>
        <dbReference type="ARBA" id="ARBA00022694"/>
    </source>
</evidence>
<feature type="compositionally biased region" description="Basic and acidic residues" evidence="6">
    <location>
        <begin position="510"/>
        <end position="523"/>
    </location>
</feature>
<dbReference type="GO" id="GO:0000049">
    <property type="term" value="F:tRNA binding"/>
    <property type="evidence" value="ECO:0007669"/>
    <property type="project" value="InterPro"/>
</dbReference>
<dbReference type="AlphaFoldDB" id="A0A2P2I822"/>
<dbReference type="CDD" id="cd19871">
    <property type="entry name" value="DSRM_DUS2L"/>
    <property type="match status" value="1"/>
</dbReference>
<keyword evidence="2" id="KW-0285">Flavoprotein</keyword>
<reference evidence="9" key="1">
    <citation type="submission" date="2017-11" db="EMBL/GenBank/DDBJ databases">
        <title>The sensing device of the deep-sea amphipod.</title>
        <authorList>
            <person name="Kobayashi H."/>
            <person name="Nagahama T."/>
            <person name="Arai W."/>
            <person name="Sasagawa Y."/>
            <person name="Umeda M."/>
            <person name="Hayashi T."/>
            <person name="Nikaido I."/>
            <person name="Watanabe H."/>
            <person name="Oguri K."/>
            <person name="Kitazato H."/>
            <person name="Fujioka K."/>
            <person name="Kido Y."/>
            <person name="Takami H."/>
        </authorList>
    </citation>
    <scope>NUCLEOTIDE SEQUENCE</scope>
    <source>
        <tissue evidence="9">Whole body</tissue>
    </source>
</reference>
<feature type="domain" description="DUS-like FMN-binding" evidence="7">
    <location>
        <begin position="32"/>
        <end position="270"/>
    </location>
</feature>
<dbReference type="PROSITE" id="PS01136">
    <property type="entry name" value="UPF0034"/>
    <property type="match status" value="1"/>
</dbReference>
<dbReference type="Gene3D" id="3.20.20.70">
    <property type="entry name" value="Aldolase class I"/>
    <property type="match status" value="1"/>
</dbReference>
<dbReference type="InterPro" id="IPR044463">
    <property type="entry name" value="DUS2_DSRM"/>
</dbReference>
<dbReference type="Gene3D" id="3.30.160.20">
    <property type="match status" value="1"/>
</dbReference>
<protein>
    <submittedName>
        <fullName evidence="8">tRNA-dihydrouridine(20) synthase (NAD(P)+)-like</fullName>
    </submittedName>
    <submittedName>
        <fullName evidence="9">tRNA-dihydrouridine(20) synthase [NAD(P)+]-like</fullName>
    </submittedName>
</protein>
<keyword evidence="4" id="KW-0819">tRNA processing</keyword>
<dbReference type="PANTHER" id="PTHR45936:SF1">
    <property type="entry name" value="TRNA-DIHYDROURIDINE(20) SYNTHASE [NAD(P)+]-LIKE"/>
    <property type="match status" value="1"/>
</dbReference>
<dbReference type="InterPro" id="IPR035587">
    <property type="entry name" value="DUS-like_FMN-bd"/>
</dbReference>
<accession>A0A2P2I822</accession>
<evidence type="ECO:0000259" key="7">
    <source>
        <dbReference type="Pfam" id="PF01207"/>
    </source>
</evidence>
<dbReference type="EMBL" id="IACF01004566">
    <property type="protein sequence ID" value="LAB70155.1"/>
    <property type="molecule type" value="mRNA"/>
</dbReference>
<dbReference type="SUPFAM" id="SSF54768">
    <property type="entry name" value="dsRNA-binding domain-like"/>
    <property type="match status" value="1"/>
</dbReference>
<dbReference type="CDD" id="cd02801">
    <property type="entry name" value="DUS_like_FMN"/>
    <property type="match status" value="1"/>
</dbReference>
<dbReference type="EMBL" id="IACT01005082">
    <property type="protein sequence ID" value="LAC24252.1"/>
    <property type="molecule type" value="mRNA"/>
</dbReference>
<dbReference type="GO" id="GO:0005737">
    <property type="term" value="C:cytoplasm"/>
    <property type="evidence" value="ECO:0007669"/>
    <property type="project" value="TreeGrafter"/>
</dbReference>
<evidence type="ECO:0000256" key="1">
    <source>
        <dbReference type="ARBA" id="ARBA00001917"/>
    </source>
</evidence>
<evidence type="ECO:0000256" key="2">
    <source>
        <dbReference type="ARBA" id="ARBA00022630"/>
    </source>
</evidence>
<dbReference type="InterPro" id="IPR018517">
    <property type="entry name" value="tRNA_hU_synthase_CS"/>
</dbReference>
<dbReference type="InterPro" id="IPR013785">
    <property type="entry name" value="Aldolase_TIM"/>
</dbReference>
<evidence type="ECO:0000256" key="6">
    <source>
        <dbReference type="SAM" id="MobiDB-lite"/>
    </source>
</evidence>
<name>A0A2P2I822_9CRUS</name>
<evidence type="ECO:0000256" key="5">
    <source>
        <dbReference type="ARBA" id="ARBA00023002"/>
    </source>
</evidence>
<dbReference type="GO" id="GO:0050660">
    <property type="term" value="F:flavin adenine dinucleotide binding"/>
    <property type="evidence" value="ECO:0007669"/>
    <property type="project" value="InterPro"/>
</dbReference>
<dbReference type="Pfam" id="PF01207">
    <property type="entry name" value="Dus"/>
    <property type="match status" value="1"/>
</dbReference>
<keyword evidence="5" id="KW-0560">Oxidoreductase</keyword>
<feature type="region of interest" description="Disordered" evidence="6">
    <location>
        <begin position="497"/>
        <end position="532"/>
    </location>
</feature>